<dbReference type="AlphaFoldDB" id="A0AAE8MND9"/>
<organism evidence="1 2">
    <name type="scientific">Fusarium torulosum</name>
    <dbReference type="NCBI Taxonomy" id="33205"/>
    <lineage>
        <taxon>Eukaryota</taxon>
        <taxon>Fungi</taxon>
        <taxon>Dikarya</taxon>
        <taxon>Ascomycota</taxon>
        <taxon>Pezizomycotina</taxon>
        <taxon>Sordariomycetes</taxon>
        <taxon>Hypocreomycetidae</taxon>
        <taxon>Hypocreales</taxon>
        <taxon>Nectriaceae</taxon>
        <taxon>Fusarium</taxon>
    </lineage>
</organism>
<sequence length="47" mass="5525">MVIPLIGLQSTNSFHRNRFNPAHFYFGALWLDRVALLFLMDYGRMPP</sequence>
<keyword evidence="2" id="KW-1185">Reference proteome</keyword>
<evidence type="ECO:0000313" key="1">
    <source>
        <dbReference type="EMBL" id="SPJ93340.1"/>
    </source>
</evidence>
<proteinExistence type="predicted"/>
<dbReference type="Proteomes" id="UP001187734">
    <property type="component" value="Unassembled WGS sequence"/>
</dbReference>
<protein>
    <submittedName>
        <fullName evidence="1">Uncharacterized protein</fullName>
    </submittedName>
</protein>
<accession>A0AAE8MND9</accession>
<reference evidence="1" key="1">
    <citation type="submission" date="2018-03" db="EMBL/GenBank/DDBJ databases">
        <authorList>
            <person name="Guldener U."/>
        </authorList>
    </citation>
    <scope>NUCLEOTIDE SEQUENCE</scope>
</reference>
<name>A0AAE8MND9_9HYPO</name>
<gene>
    <name evidence="1" type="ORF">FTOL_13946</name>
</gene>
<dbReference type="EMBL" id="ONZP01001234">
    <property type="protein sequence ID" value="SPJ93340.1"/>
    <property type="molecule type" value="Genomic_DNA"/>
</dbReference>
<evidence type="ECO:0000313" key="2">
    <source>
        <dbReference type="Proteomes" id="UP001187734"/>
    </source>
</evidence>
<comment type="caution">
    <text evidence="1">The sequence shown here is derived from an EMBL/GenBank/DDBJ whole genome shotgun (WGS) entry which is preliminary data.</text>
</comment>